<dbReference type="AlphaFoldDB" id="A0A135WEP9"/>
<protein>
    <submittedName>
        <fullName evidence="2">RNase III inhibitor</fullName>
    </submittedName>
</protein>
<reference evidence="3" key="1">
    <citation type="submission" date="2015-12" db="EMBL/GenBank/DDBJ databases">
        <title>Genome sequence of a biocontrol rhizobacterium Chryseobacterium kwangjuense strain KJ1R5 isolated from pepper (Capsicum annuum L.).</title>
        <authorList>
            <person name="Jeong J.-J."/>
            <person name="Park H."/>
            <person name="Mannaa M."/>
            <person name="Sang M.K."/>
            <person name="Choi I.-G."/>
            <person name="Kim K.D."/>
        </authorList>
    </citation>
    <scope>NUCLEOTIDE SEQUENCE [LARGE SCALE GENOMIC DNA]</scope>
    <source>
        <strain evidence="3">KJ1R5</strain>
    </source>
</reference>
<dbReference type="Proteomes" id="UP000070513">
    <property type="component" value="Unassembled WGS sequence"/>
</dbReference>
<sequence length="168" mass="18229">MNTQLIKGDITKISADAIVNAANSSLLGGGGVDGAIHRAGGKQILEECIRIRNRQGKCNTGEAVVTSAGKLPAKYVIHTVGPVWNGGEVKCSKLLSDCYRKSLELAESLGVETITFPNISTGIYKFPKELAGKIAVETVKNFQSEIIKKVIFVCFDEENEEIYKKRLN</sequence>
<name>A0A135WEP9_9FLAO</name>
<dbReference type="InterPro" id="IPR043472">
    <property type="entry name" value="Macro_dom-like"/>
</dbReference>
<reference evidence="2 3" key="2">
    <citation type="journal article" date="2016" name="Genome Announc.">
        <title>Draft Genome Sequence of a Biocontrol Rhizobacterium, Chryseobacterium kwangjuense Strain KJ1R5, Isolated from Pepper (Capsicum annuum).</title>
        <authorList>
            <person name="Jeong J.J."/>
            <person name="Park H."/>
            <person name="Park B.H."/>
            <person name="Mannaa M."/>
            <person name="Sang M.K."/>
            <person name="Choi I.G."/>
            <person name="Kim K.D."/>
        </authorList>
    </citation>
    <scope>NUCLEOTIDE SEQUENCE [LARGE SCALE GENOMIC DNA]</scope>
    <source>
        <strain evidence="2 3">KJ1R5</strain>
    </source>
</reference>
<gene>
    <name evidence="2" type="ORF">AU378_13405</name>
</gene>
<dbReference type="InterPro" id="IPR002589">
    <property type="entry name" value="Macro_dom"/>
</dbReference>
<proteinExistence type="predicted"/>
<dbReference type="OrthoDB" id="6194521at2"/>
<evidence type="ECO:0000313" key="2">
    <source>
        <dbReference type="EMBL" id="KXH83393.1"/>
    </source>
</evidence>
<dbReference type="SUPFAM" id="SSF52949">
    <property type="entry name" value="Macro domain-like"/>
    <property type="match status" value="1"/>
</dbReference>
<organism evidence="2 3">
    <name type="scientific">Chryseobacterium kwangjuense</name>
    <dbReference type="NCBI Taxonomy" id="267125"/>
    <lineage>
        <taxon>Bacteria</taxon>
        <taxon>Pseudomonadati</taxon>
        <taxon>Bacteroidota</taxon>
        <taxon>Flavobacteriia</taxon>
        <taxon>Flavobacteriales</taxon>
        <taxon>Weeksellaceae</taxon>
        <taxon>Chryseobacterium group</taxon>
        <taxon>Chryseobacterium</taxon>
    </lineage>
</organism>
<dbReference type="NCBIfam" id="NF001664">
    <property type="entry name" value="PRK00431.1-6"/>
    <property type="match status" value="1"/>
</dbReference>
<dbReference type="PANTHER" id="PTHR11106:SF27">
    <property type="entry name" value="MACRO DOMAIN-CONTAINING PROTEIN"/>
    <property type="match status" value="1"/>
</dbReference>
<evidence type="ECO:0000313" key="3">
    <source>
        <dbReference type="Proteomes" id="UP000070513"/>
    </source>
</evidence>
<dbReference type="RefSeq" id="WP_062651851.1">
    <property type="nucleotide sequence ID" value="NZ_LPUR01000011.1"/>
</dbReference>
<dbReference type="Pfam" id="PF01661">
    <property type="entry name" value="Macro"/>
    <property type="match status" value="1"/>
</dbReference>
<dbReference type="PANTHER" id="PTHR11106">
    <property type="entry name" value="GANGLIOSIDE INDUCED DIFFERENTIATION ASSOCIATED PROTEIN 2-RELATED"/>
    <property type="match status" value="1"/>
</dbReference>
<dbReference type="Gene3D" id="3.40.220.10">
    <property type="entry name" value="Leucine Aminopeptidase, subunit E, domain 1"/>
    <property type="match status" value="1"/>
</dbReference>
<feature type="domain" description="Macro" evidence="1">
    <location>
        <begin position="1"/>
        <end position="168"/>
    </location>
</feature>
<dbReference type="EMBL" id="LPUR01000011">
    <property type="protein sequence ID" value="KXH83393.1"/>
    <property type="molecule type" value="Genomic_DNA"/>
</dbReference>
<dbReference type="PROSITE" id="PS51154">
    <property type="entry name" value="MACRO"/>
    <property type="match status" value="1"/>
</dbReference>
<dbReference type="CDD" id="cd02908">
    <property type="entry name" value="Macro_OAADPr_deacetylase"/>
    <property type="match status" value="1"/>
</dbReference>
<dbReference type="SMART" id="SM00506">
    <property type="entry name" value="A1pp"/>
    <property type="match status" value="1"/>
</dbReference>
<comment type="caution">
    <text evidence="2">The sequence shown here is derived from an EMBL/GenBank/DDBJ whole genome shotgun (WGS) entry which is preliminary data.</text>
</comment>
<accession>A0A135WEP9</accession>
<evidence type="ECO:0000259" key="1">
    <source>
        <dbReference type="PROSITE" id="PS51154"/>
    </source>
</evidence>